<dbReference type="AlphaFoldDB" id="A0A658QXW0"/>
<name>A0A658QXW0_9BURK</name>
<gene>
    <name evidence="2" type="ORF">AWB72_02843</name>
</gene>
<dbReference type="OrthoDB" id="5397649at2"/>
<evidence type="ECO:0008006" key="4">
    <source>
        <dbReference type="Google" id="ProtNLM"/>
    </source>
</evidence>
<evidence type="ECO:0000313" key="2">
    <source>
        <dbReference type="EMBL" id="SAL31881.1"/>
    </source>
</evidence>
<protein>
    <recommendedName>
        <fullName evidence="4">Lipoprotein</fullName>
    </recommendedName>
</protein>
<keyword evidence="3" id="KW-1185">Reference proteome</keyword>
<feature type="signal peptide" evidence="1">
    <location>
        <begin position="1"/>
        <end position="24"/>
    </location>
</feature>
<keyword evidence="1" id="KW-0732">Signal</keyword>
<dbReference type="RefSeq" id="WP_040052639.1">
    <property type="nucleotide sequence ID" value="NZ_FCNV02000004.1"/>
</dbReference>
<sequence>MNRLKAFVAVSVLASAGVAATAHAYGHVGVWVGGPLYYPVAPVPYYYYPPPPVVAVPAAPTTYVEQGQPAAAPAQPSGSWYYCDGSRTYYPYVKECPGGWREVPAQPPPSPSN</sequence>
<proteinExistence type="predicted"/>
<evidence type="ECO:0000256" key="1">
    <source>
        <dbReference type="SAM" id="SignalP"/>
    </source>
</evidence>
<reference evidence="2 3" key="1">
    <citation type="submission" date="2016-01" db="EMBL/GenBank/DDBJ databases">
        <authorList>
            <person name="Peeters C."/>
        </authorList>
    </citation>
    <scope>NUCLEOTIDE SEQUENCE [LARGE SCALE GENOMIC DNA]</scope>
    <source>
        <strain evidence="2">LMG 29315</strain>
    </source>
</reference>
<dbReference type="EMBL" id="FCNV02000004">
    <property type="protein sequence ID" value="SAL31881.1"/>
    <property type="molecule type" value="Genomic_DNA"/>
</dbReference>
<feature type="chain" id="PRO_5025009720" description="Lipoprotein" evidence="1">
    <location>
        <begin position="25"/>
        <end position="113"/>
    </location>
</feature>
<organism evidence="2 3">
    <name type="scientific">Caballeronia concitans</name>
    <dbReference type="NCBI Taxonomy" id="1777133"/>
    <lineage>
        <taxon>Bacteria</taxon>
        <taxon>Pseudomonadati</taxon>
        <taxon>Pseudomonadota</taxon>
        <taxon>Betaproteobacteria</taxon>
        <taxon>Burkholderiales</taxon>
        <taxon>Burkholderiaceae</taxon>
        <taxon>Caballeronia</taxon>
    </lineage>
</organism>
<accession>A0A658QXW0</accession>
<dbReference type="Proteomes" id="UP000198263">
    <property type="component" value="Unassembled WGS sequence"/>
</dbReference>
<evidence type="ECO:0000313" key="3">
    <source>
        <dbReference type="Proteomes" id="UP000198263"/>
    </source>
</evidence>
<comment type="caution">
    <text evidence="2">The sequence shown here is derived from an EMBL/GenBank/DDBJ whole genome shotgun (WGS) entry which is preliminary data.</text>
</comment>